<keyword evidence="1 6" id="KW-0732">Signal</keyword>
<dbReference type="SUPFAM" id="SSF48726">
    <property type="entry name" value="Immunoglobulin"/>
    <property type="match status" value="1"/>
</dbReference>
<reference evidence="8 9" key="1">
    <citation type="submission" date="2021-05" db="EMBL/GenBank/DDBJ databases">
        <authorList>
            <person name="Zahm M."/>
            <person name="Klopp C."/>
            <person name="Cabau C."/>
            <person name="Kuhl H."/>
            <person name="Suciu R."/>
            <person name="Ciorpac M."/>
            <person name="Holostenco D."/>
            <person name="Gessner J."/>
            <person name="Wuertz S."/>
            <person name="Hohne C."/>
            <person name="Stock M."/>
            <person name="Gislard M."/>
            <person name="Lluch J."/>
            <person name="Milhes M."/>
            <person name="Lampietro C."/>
            <person name="Lopez Roques C."/>
            <person name="Donnadieu C."/>
            <person name="Du K."/>
            <person name="Schartl M."/>
            <person name="Guiguen Y."/>
        </authorList>
    </citation>
    <scope>NUCLEOTIDE SEQUENCE [LARGE SCALE GENOMIC DNA]</scope>
    <source>
        <strain evidence="8">Hh-F2</strain>
        <tissue evidence="8">Blood</tissue>
    </source>
</reference>
<dbReference type="InterPro" id="IPR013783">
    <property type="entry name" value="Ig-like_fold"/>
</dbReference>
<accession>A0ABR0ZEV1</accession>
<dbReference type="EMBL" id="JAHFZB010000012">
    <property type="protein sequence ID" value="KAK6483332.1"/>
    <property type="molecule type" value="Genomic_DNA"/>
</dbReference>
<evidence type="ECO:0000256" key="6">
    <source>
        <dbReference type="SAM" id="SignalP"/>
    </source>
</evidence>
<feature type="domain" description="Ig-like" evidence="7">
    <location>
        <begin position="22"/>
        <end position="138"/>
    </location>
</feature>
<dbReference type="InterPro" id="IPR051287">
    <property type="entry name" value="TCR_variable_region"/>
</dbReference>
<evidence type="ECO:0000313" key="8">
    <source>
        <dbReference type="EMBL" id="KAK6483332.1"/>
    </source>
</evidence>
<evidence type="ECO:0000256" key="5">
    <source>
        <dbReference type="ARBA" id="ARBA00043266"/>
    </source>
</evidence>
<dbReference type="InterPro" id="IPR013106">
    <property type="entry name" value="Ig_V-set"/>
</dbReference>
<evidence type="ECO:0000256" key="2">
    <source>
        <dbReference type="ARBA" id="ARBA00023130"/>
    </source>
</evidence>
<evidence type="ECO:0000313" key="9">
    <source>
        <dbReference type="Proteomes" id="UP001369086"/>
    </source>
</evidence>
<proteinExistence type="predicted"/>
<sequence>MEKNLLLHILMGAFIQYSYGKESVTSLSAHVSTTDGETATIQCAYTATKGDSIYLQWYKQNGNTSPQYLLQTYSLAGGKVNTDKPEATDPRLSASLNPKANSANLTVNNANALDSARYYCALKPTAMHSLMSLNKNLSTARECVVNAVSLQHR</sequence>
<evidence type="ECO:0000256" key="4">
    <source>
        <dbReference type="ARBA" id="ARBA00023319"/>
    </source>
</evidence>
<feature type="chain" id="PRO_5047403273" description="Ig-like domain-containing protein" evidence="6">
    <location>
        <begin position="21"/>
        <end position="153"/>
    </location>
</feature>
<dbReference type="InterPro" id="IPR036179">
    <property type="entry name" value="Ig-like_dom_sf"/>
</dbReference>
<dbReference type="Pfam" id="PF07686">
    <property type="entry name" value="V-set"/>
    <property type="match status" value="1"/>
</dbReference>
<evidence type="ECO:0000256" key="1">
    <source>
        <dbReference type="ARBA" id="ARBA00022729"/>
    </source>
</evidence>
<keyword evidence="3" id="KW-0675">Receptor</keyword>
<organism evidence="8 9">
    <name type="scientific">Huso huso</name>
    <name type="common">Beluga</name>
    <name type="synonym">Acipenser huso</name>
    <dbReference type="NCBI Taxonomy" id="61971"/>
    <lineage>
        <taxon>Eukaryota</taxon>
        <taxon>Metazoa</taxon>
        <taxon>Chordata</taxon>
        <taxon>Craniata</taxon>
        <taxon>Vertebrata</taxon>
        <taxon>Euteleostomi</taxon>
        <taxon>Actinopterygii</taxon>
        <taxon>Chondrostei</taxon>
        <taxon>Acipenseriformes</taxon>
        <taxon>Acipenseridae</taxon>
        <taxon>Huso</taxon>
    </lineage>
</organism>
<comment type="caution">
    <text evidence="8">The sequence shown here is derived from an EMBL/GenBank/DDBJ whole genome shotgun (WGS) entry which is preliminary data.</text>
</comment>
<dbReference type="InterPro" id="IPR003599">
    <property type="entry name" value="Ig_sub"/>
</dbReference>
<dbReference type="PANTHER" id="PTHR19367">
    <property type="entry name" value="T-CELL RECEPTOR ALPHA CHAIN V REGION"/>
    <property type="match status" value="1"/>
</dbReference>
<evidence type="ECO:0000256" key="3">
    <source>
        <dbReference type="ARBA" id="ARBA00023170"/>
    </source>
</evidence>
<dbReference type="SMART" id="SM00409">
    <property type="entry name" value="IG"/>
    <property type="match status" value="1"/>
</dbReference>
<keyword evidence="5" id="KW-1279">T cell receptor</keyword>
<keyword evidence="2" id="KW-1064">Adaptive immunity</keyword>
<dbReference type="SMART" id="SM00406">
    <property type="entry name" value="IGv"/>
    <property type="match status" value="1"/>
</dbReference>
<name>A0ABR0ZEV1_HUSHU</name>
<feature type="signal peptide" evidence="6">
    <location>
        <begin position="1"/>
        <end position="20"/>
    </location>
</feature>
<dbReference type="Proteomes" id="UP001369086">
    <property type="component" value="Unassembled WGS sequence"/>
</dbReference>
<dbReference type="PROSITE" id="PS50835">
    <property type="entry name" value="IG_LIKE"/>
    <property type="match status" value="1"/>
</dbReference>
<dbReference type="InterPro" id="IPR007110">
    <property type="entry name" value="Ig-like_dom"/>
</dbReference>
<keyword evidence="9" id="KW-1185">Reference proteome</keyword>
<dbReference type="PANTHER" id="PTHR19367:SF18">
    <property type="entry name" value="T CELL RECEPTOR ALPHA VARIABLE 16"/>
    <property type="match status" value="1"/>
</dbReference>
<dbReference type="Gene3D" id="2.60.40.10">
    <property type="entry name" value="Immunoglobulins"/>
    <property type="match status" value="1"/>
</dbReference>
<gene>
    <name evidence="8" type="ORF">HHUSO_G14812</name>
</gene>
<protein>
    <recommendedName>
        <fullName evidence="7">Ig-like domain-containing protein</fullName>
    </recommendedName>
</protein>
<evidence type="ECO:0000259" key="7">
    <source>
        <dbReference type="PROSITE" id="PS50835"/>
    </source>
</evidence>
<keyword evidence="5" id="KW-0391">Immunity</keyword>
<keyword evidence="4" id="KW-0393">Immunoglobulin domain</keyword>